<dbReference type="Proteomes" id="UP000823865">
    <property type="component" value="Unassembled WGS sequence"/>
</dbReference>
<evidence type="ECO:0000313" key="3">
    <source>
        <dbReference type="Proteomes" id="UP000823865"/>
    </source>
</evidence>
<keyword evidence="1" id="KW-1133">Transmembrane helix</keyword>
<dbReference type="NCBIfam" id="TIGR04370">
    <property type="entry name" value="glyco_rpt_poly"/>
    <property type="match status" value="1"/>
</dbReference>
<feature type="transmembrane region" description="Helical" evidence="1">
    <location>
        <begin position="171"/>
        <end position="204"/>
    </location>
</feature>
<feature type="transmembrane region" description="Helical" evidence="1">
    <location>
        <begin position="216"/>
        <end position="234"/>
    </location>
</feature>
<accession>A0A9E2LE93</accession>
<reference evidence="2" key="2">
    <citation type="submission" date="2021-04" db="EMBL/GenBank/DDBJ databases">
        <authorList>
            <person name="Gilroy R."/>
        </authorList>
    </citation>
    <scope>NUCLEOTIDE SEQUENCE</scope>
    <source>
        <strain evidence="2">G3-2149</strain>
    </source>
</reference>
<organism evidence="2 3">
    <name type="scientific">Candidatus Paraprevotella stercoravium</name>
    <dbReference type="NCBI Taxonomy" id="2838725"/>
    <lineage>
        <taxon>Bacteria</taxon>
        <taxon>Pseudomonadati</taxon>
        <taxon>Bacteroidota</taxon>
        <taxon>Bacteroidia</taxon>
        <taxon>Bacteroidales</taxon>
        <taxon>Prevotellaceae</taxon>
        <taxon>Paraprevotella</taxon>
    </lineage>
</organism>
<reference evidence="2" key="1">
    <citation type="journal article" date="2021" name="PeerJ">
        <title>Extensive microbial diversity within the chicken gut microbiome revealed by metagenomics and culture.</title>
        <authorList>
            <person name="Gilroy R."/>
            <person name="Ravi A."/>
            <person name="Getino M."/>
            <person name="Pursley I."/>
            <person name="Horton D.L."/>
            <person name="Alikhan N.F."/>
            <person name="Baker D."/>
            <person name="Gharbi K."/>
            <person name="Hall N."/>
            <person name="Watson M."/>
            <person name="Adriaenssens E.M."/>
            <person name="Foster-Nyarko E."/>
            <person name="Jarju S."/>
            <person name="Secka A."/>
            <person name="Antonio M."/>
            <person name="Oren A."/>
            <person name="Chaudhuri R.R."/>
            <person name="La Ragione R."/>
            <person name="Hildebrand F."/>
            <person name="Pallen M.J."/>
        </authorList>
    </citation>
    <scope>NUCLEOTIDE SEQUENCE</scope>
    <source>
        <strain evidence="2">G3-2149</strain>
    </source>
</reference>
<feature type="transmembrane region" description="Helical" evidence="1">
    <location>
        <begin position="320"/>
        <end position="339"/>
    </location>
</feature>
<evidence type="ECO:0000313" key="2">
    <source>
        <dbReference type="EMBL" id="MBU3854792.1"/>
    </source>
</evidence>
<sequence length="405" mass="46590">MILILTLCILLALVFYGWKISQDIFAPFVITPLVWAFVLFCFLVFPHNLYPIGEKFAGNLLVWVISFFLSSLVAYQRTSMTSEAAVQVMPNKKVINLYVTLTIILMPIVIVVTIWTAFINDPVNMFRYLRVMNTGVDESIEAPDLGVLNYMVAMAYVTLFFTLLYVKNKWILGTIIFLNLMLAFITMAKTTFLCVILSSLYVLYVKEIIKIRHITYGLLFFVLLSLTLQSLRAASSQDEVVAVDSFDFFILYILTPIPAFEHFALPFSAVHWGENTFRLFYAIFYALGSDIAPVKTILEFVYVPVETNTYTVLYPFYKDFGTFGVFFFSAVYGLFYGYLYKKTITGSKFALIVYAMLLNYIILQFIGDFIFTNLSMEVQHVFFALLPFLKFKYNGQKSRYIDGHV</sequence>
<dbReference type="AlphaFoldDB" id="A0A9E2LE93"/>
<feature type="transmembrane region" description="Helical" evidence="1">
    <location>
        <begin position="279"/>
        <end position="300"/>
    </location>
</feature>
<protein>
    <submittedName>
        <fullName evidence="2">Oligosaccharide repeat unit polymerase</fullName>
    </submittedName>
</protein>
<dbReference type="InterPro" id="IPR002760">
    <property type="entry name" value="O_anti_polymase"/>
</dbReference>
<feature type="transmembrane region" description="Helical" evidence="1">
    <location>
        <begin position="27"/>
        <end position="45"/>
    </location>
</feature>
<gene>
    <name evidence="2" type="ORF">H9789_13455</name>
</gene>
<dbReference type="EMBL" id="JAHLFU010000284">
    <property type="protein sequence ID" value="MBU3854792.1"/>
    <property type="molecule type" value="Genomic_DNA"/>
</dbReference>
<keyword evidence="1" id="KW-0812">Transmembrane</keyword>
<feature type="transmembrane region" description="Helical" evidence="1">
    <location>
        <begin position="147"/>
        <end position="165"/>
    </location>
</feature>
<comment type="caution">
    <text evidence="2">The sequence shown here is derived from an EMBL/GenBank/DDBJ whole genome shotgun (WGS) entry which is preliminary data.</text>
</comment>
<feature type="transmembrane region" description="Helical" evidence="1">
    <location>
        <begin position="246"/>
        <end position="267"/>
    </location>
</feature>
<feature type="transmembrane region" description="Helical" evidence="1">
    <location>
        <begin position="95"/>
        <end position="118"/>
    </location>
</feature>
<dbReference type="Pfam" id="PF01901">
    <property type="entry name" value="O_anti_polymase"/>
    <property type="match status" value="1"/>
</dbReference>
<proteinExistence type="predicted"/>
<keyword evidence="1" id="KW-0472">Membrane</keyword>
<feature type="transmembrane region" description="Helical" evidence="1">
    <location>
        <begin position="57"/>
        <end position="75"/>
    </location>
</feature>
<name>A0A9E2LE93_9BACT</name>
<feature type="transmembrane region" description="Helical" evidence="1">
    <location>
        <begin position="346"/>
        <end position="363"/>
    </location>
</feature>
<evidence type="ECO:0000256" key="1">
    <source>
        <dbReference type="SAM" id="Phobius"/>
    </source>
</evidence>